<dbReference type="AlphaFoldDB" id="A0A0E9QMW5"/>
<evidence type="ECO:0000313" key="1">
    <source>
        <dbReference type="EMBL" id="JAH17665.1"/>
    </source>
</evidence>
<reference evidence="1" key="1">
    <citation type="submission" date="2014-11" db="EMBL/GenBank/DDBJ databases">
        <authorList>
            <person name="Amaro Gonzalez C."/>
        </authorList>
    </citation>
    <scope>NUCLEOTIDE SEQUENCE</scope>
</reference>
<accession>A0A0E9QMW5</accession>
<sequence length="48" mass="5497">MRYKTSLQTVKKRFCPWGFACWFPVLNSCTSVNLHGVLTLQALPDLPK</sequence>
<protein>
    <submittedName>
        <fullName evidence="1">Uncharacterized protein</fullName>
    </submittedName>
</protein>
<name>A0A0E9QMW5_ANGAN</name>
<reference evidence="1" key="2">
    <citation type="journal article" date="2015" name="Fish Shellfish Immunol.">
        <title>Early steps in the European eel (Anguilla anguilla)-Vibrio vulnificus interaction in the gills: Role of the RtxA13 toxin.</title>
        <authorList>
            <person name="Callol A."/>
            <person name="Pajuelo D."/>
            <person name="Ebbesson L."/>
            <person name="Teles M."/>
            <person name="MacKenzie S."/>
            <person name="Amaro C."/>
        </authorList>
    </citation>
    <scope>NUCLEOTIDE SEQUENCE</scope>
</reference>
<dbReference type="EMBL" id="GBXM01090912">
    <property type="protein sequence ID" value="JAH17665.1"/>
    <property type="molecule type" value="Transcribed_RNA"/>
</dbReference>
<organism evidence="1">
    <name type="scientific">Anguilla anguilla</name>
    <name type="common">European freshwater eel</name>
    <name type="synonym">Muraena anguilla</name>
    <dbReference type="NCBI Taxonomy" id="7936"/>
    <lineage>
        <taxon>Eukaryota</taxon>
        <taxon>Metazoa</taxon>
        <taxon>Chordata</taxon>
        <taxon>Craniata</taxon>
        <taxon>Vertebrata</taxon>
        <taxon>Euteleostomi</taxon>
        <taxon>Actinopterygii</taxon>
        <taxon>Neopterygii</taxon>
        <taxon>Teleostei</taxon>
        <taxon>Anguilliformes</taxon>
        <taxon>Anguillidae</taxon>
        <taxon>Anguilla</taxon>
    </lineage>
</organism>
<proteinExistence type="predicted"/>